<dbReference type="Proteomes" id="UP001295423">
    <property type="component" value="Unassembled WGS sequence"/>
</dbReference>
<feature type="region of interest" description="Disordered" evidence="1">
    <location>
        <begin position="1"/>
        <end position="20"/>
    </location>
</feature>
<evidence type="ECO:0000313" key="3">
    <source>
        <dbReference type="Proteomes" id="UP001295423"/>
    </source>
</evidence>
<name>A0AAD2CPR0_9STRA</name>
<accession>A0AAD2CPR0</accession>
<proteinExistence type="predicted"/>
<reference evidence="2" key="1">
    <citation type="submission" date="2023-08" db="EMBL/GenBank/DDBJ databases">
        <authorList>
            <person name="Audoor S."/>
            <person name="Bilcke G."/>
        </authorList>
    </citation>
    <scope>NUCLEOTIDE SEQUENCE</scope>
</reference>
<dbReference type="AlphaFoldDB" id="A0AAD2CPR0"/>
<sequence length="297" mass="34419">MDRQTTRSSSPYSQMEGEWILMKRNNRKSKEFKKGSSQHQPSFKDDNLKSTEMLIDSSSAGDDSTMSYIARKPDDRYEDDPFDKTFVMLLLKHLELKDLDDMRQEAIAIIKECGKRKESNEAGYSSTMNSMKMRLMGLVGENHWKGAKALQHLTKLQQEIGSKVGLDNDHLDRCLNLCQKTEQRTAIQDHSNKYVTDFDRKFDLLREHSPNSGHDVPRKCNDKAVKRGWVIRWFRRQYHKKQNGDKSAKITDEQIEQLESIGFRWEKPKHRKSASIVQESKRGGGSSYIKMPAMKGP</sequence>
<keyword evidence="3" id="KW-1185">Reference proteome</keyword>
<feature type="compositionally biased region" description="Polar residues" evidence="1">
    <location>
        <begin position="1"/>
        <end position="13"/>
    </location>
</feature>
<feature type="region of interest" description="Disordered" evidence="1">
    <location>
        <begin position="26"/>
        <end position="67"/>
    </location>
</feature>
<dbReference type="EMBL" id="CAKOGP040000779">
    <property type="protein sequence ID" value="CAJ1939021.1"/>
    <property type="molecule type" value="Genomic_DNA"/>
</dbReference>
<evidence type="ECO:0000256" key="1">
    <source>
        <dbReference type="SAM" id="MobiDB-lite"/>
    </source>
</evidence>
<gene>
    <name evidence="2" type="ORF">CYCCA115_LOCUS6385</name>
</gene>
<evidence type="ECO:0008006" key="4">
    <source>
        <dbReference type="Google" id="ProtNLM"/>
    </source>
</evidence>
<comment type="caution">
    <text evidence="2">The sequence shown here is derived from an EMBL/GenBank/DDBJ whole genome shotgun (WGS) entry which is preliminary data.</text>
</comment>
<feature type="compositionally biased region" description="Polar residues" evidence="1">
    <location>
        <begin position="56"/>
        <end position="67"/>
    </location>
</feature>
<organism evidence="2 3">
    <name type="scientific">Cylindrotheca closterium</name>
    <dbReference type="NCBI Taxonomy" id="2856"/>
    <lineage>
        <taxon>Eukaryota</taxon>
        <taxon>Sar</taxon>
        <taxon>Stramenopiles</taxon>
        <taxon>Ochrophyta</taxon>
        <taxon>Bacillariophyta</taxon>
        <taxon>Bacillariophyceae</taxon>
        <taxon>Bacillariophycidae</taxon>
        <taxon>Bacillariales</taxon>
        <taxon>Bacillariaceae</taxon>
        <taxon>Cylindrotheca</taxon>
    </lineage>
</organism>
<protein>
    <recommendedName>
        <fullName evidence="4">Helicase-associated domain-containing protein</fullName>
    </recommendedName>
</protein>
<feature type="region of interest" description="Disordered" evidence="1">
    <location>
        <begin position="269"/>
        <end position="297"/>
    </location>
</feature>
<evidence type="ECO:0000313" key="2">
    <source>
        <dbReference type="EMBL" id="CAJ1939021.1"/>
    </source>
</evidence>